<dbReference type="EMBL" id="CP052842">
    <property type="protein sequence ID" value="QJP88596.1"/>
    <property type="molecule type" value="Genomic_DNA"/>
</dbReference>
<sequence>MTNEDFKYLNKHLETLAQLKQSGYKCDKEISTVISKLHKLMGLASKSKVNFYTLGSNVENENIADYKIGVDSPKGNRLLIVDPRTDCTTVLLVNVKDSKFENIKRRIASQTFGYQADLLVQILKEKRPDKLLIDTCGIGKGLMDMVIEKLKTQDIEMSPSGDLTYS</sequence>
<reference evidence="1" key="1">
    <citation type="submission" date="2020-04" db="EMBL/GenBank/DDBJ databases">
        <title>Phage recombination drives evolution of spore-forming Bacilli.</title>
        <authorList>
            <person name="Dragos A."/>
            <person name="Kovacs A.T."/>
        </authorList>
    </citation>
    <scope>NUCLEOTIDE SEQUENCE</scope>
    <source>
        <strain evidence="1">168</strain>
    </source>
</reference>
<organism evidence="1">
    <name type="scientific">Bacillus subtilis (strain 168)</name>
    <dbReference type="NCBI Taxonomy" id="224308"/>
    <lineage>
        <taxon>Bacteria</taxon>
        <taxon>Bacillati</taxon>
        <taxon>Bacillota</taxon>
        <taxon>Bacilli</taxon>
        <taxon>Bacillales</taxon>
        <taxon>Bacillaceae</taxon>
        <taxon>Bacillus</taxon>
    </lineage>
</organism>
<dbReference type="EMBL" id="CP052842">
    <property type="protein sequence ID" value="QJP88835.1"/>
    <property type="molecule type" value="Genomic_DNA"/>
</dbReference>
<dbReference type="OrthoDB" id="2896552at2"/>
<proteinExistence type="predicted"/>
<dbReference type="AlphaFoldDB" id="A0A6M4JHM5"/>
<evidence type="ECO:0000313" key="2">
    <source>
        <dbReference type="EMBL" id="QJP88835.1"/>
    </source>
</evidence>
<accession>A0A6M4JHM5</accession>
<gene>
    <name evidence="1" type="ORF">HIR78_11400</name>
    <name evidence="2" type="ORF">HIR78_12745</name>
</gene>
<evidence type="ECO:0000313" key="1">
    <source>
        <dbReference type="EMBL" id="QJP88596.1"/>
    </source>
</evidence>
<protein>
    <submittedName>
        <fullName evidence="1">Uncharacterized protein</fullName>
    </submittedName>
</protein>
<dbReference type="RefSeq" id="WP_004399264.1">
    <property type="nucleotide sequence ID" value="NC_000964.3"/>
</dbReference>
<dbReference type="SMR" id="A0A6M4JHM5"/>
<dbReference type="KEGG" id="bsu:BSU21090"/>
<name>A0A6M4JHM5_BACSU</name>